<sequence length="1027" mass="114859">MSVNEATAVSGAPPMKCGTFLRMFLANLFELRRRFPRERIGLWKIDVSACFRRFDLDRRCAPLFVYPIDKDVVAISLKLQMGGVMSPAYASYAGDLITAKVSRMKLSEGIESLPLGMETESRMSEENLEEIRGRLERNEGVEVDGLRQVRGRRAANPKKPVAMSVVNGNRDEAHVLGNYVDDECGAALAGNGEGELARNVHESVFGEIFKRTEGGVPKQDGFYVDPYSHAKHEDTIVSNAKEIIGVQFETDEFVVAPTAARAESIIADIDAVLAMRKGAPYKMISRLNGKICHVAQIRIGRGLFTRRLSNIATEAPWRRRRMGKKIKEIVVDLTEGAVEEYKEWRQYFVERPGTWIEQLVEREPDCYTYSDASVWGMGGWFESESGVGWWRWEFSPGMRARFKTQRNPDGTANINLFEALAAGITVRLRVAEEERAGKPTEGLVVANYTDNVSAAAWTNNDKPRTRTAWAMTRKDLEFMTARKVTYMQRSIPGVENTLADDTSRRWNWTAARMSERVADLMGVERGAVAQLEIRGEAWSYLNYCQDEALLLAPWEKAVRPEGSLVLAYYGGKHRFTTADKIGGDAHTSKSKKEHRRASRAAAPNKEGGEDFKKGSASESVEEVGEWKQRSERIQRKMDSNEGGTDYMRRWRDYAEAIGVDPHLRLPAAERCQIGLHYMMEVREGRFFHAKQVKKDNVLRHMAAAADVCRRACKSDPWKDVDGRRFRCHELLEKVFAQEDPSTVHKCPAPPALVLEVIRESRESASPQSARPRERRIGDLTELAFLWMLRACEYCDTGKKGTRKGKGADTADAEEEEEGCATMLNVGSVAFLDAEGTTIFANGRFLTGPTSKSGLAARLGREATSVSLLFVEQKNNDNAVTRVQNKNPGAANSLPLCPLRAAARVVEDILMDGGGPLTKLCKVGKQKMIKSTAITASLRAAVDRLGHTKLRLTKEMMTAHCLRTGGCMAFWLANVEFAAIRLLGRWKSDAILDYMTAVVVNYQSYAEKLTDCLKNFVQINTSLVGNRF</sequence>
<proteinExistence type="predicted"/>
<protein>
    <recommendedName>
        <fullName evidence="4">Reverse transcriptase domain-containing protein</fullName>
    </recommendedName>
</protein>
<reference evidence="2 3" key="1">
    <citation type="journal article" date="2023" name="Commun. Biol.">
        <title>Genome analysis of Parmales, the sister group of diatoms, reveals the evolutionary specialization of diatoms from phago-mixotrophs to photoautotrophs.</title>
        <authorList>
            <person name="Ban H."/>
            <person name="Sato S."/>
            <person name="Yoshikawa S."/>
            <person name="Yamada K."/>
            <person name="Nakamura Y."/>
            <person name="Ichinomiya M."/>
            <person name="Sato N."/>
            <person name="Blanc-Mathieu R."/>
            <person name="Endo H."/>
            <person name="Kuwata A."/>
            <person name="Ogata H."/>
        </authorList>
    </citation>
    <scope>NUCLEOTIDE SEQUENCE [LARGE SCALE GENOMIC DNA]</scope>
</reference>
<dbReference type="EMBL" id="BRYB01003359">
    <property type="protein sequence ID" value="GMI35317.1"/>
    <property type="molecule type" value="Genomic_DNA"/>
</dbReference>
<evidence type="ECO:0000313" key="2">
    <source>
        <dbReference type="EMBL" id="GMI35317.1"/>
    </source>
</evidence>
<feature type="compositionally biased region" description="Basic and acidic residues" evidence="1">
    <location>
        <begin position="606"/>
        <end position="615"/>
    </location>
</feature>
<evidence type="ECO:0008006" key="4">
    <source>
        <dbReference type="Google" id="ProtNLM"/>
    </source>
</evidence>
<comment type="caution">
    <text evidence="2">The sequence shown here is derived from an EMBL/GenBank/DDBJ whole genome shotgun (WGS) entry which is preliminary data.</text>
</comment>
<feature type="region of interest" description="Disordered" evidence="1">
    <location>
        <begin position="579"/>
        <end position="641"/>
    </location>
</feature>
<feature type="compositionally biased region" description="Basic residues" evidence="1">
    <location>
        <begin position="588"/>
        <end position="598"/>
    </location>
</feature>
<dbReference type="PANTHER" id="PTHR33050:SF7">
    <property type="entry name" value="RIBONUCLEASE H"/>
    <property type="match status" value="1"/>
</dbReference>
<evidence type="ECO:0000313" key="3">
    <source>
        <dbReference type="Proteomes" id="UP001165060"/>
    </source>
</evidence>
<organism evidence="2 3">
    <name type="scientific">Tetraparma gracilis</name>
    <dbReference type="NCBI Taxonomy" id="2962635"/>
    <lineage>
        <taxon>Eukaryota</taxon>
        <taxon>Sar</taxon>
        <taxon>Stramenopiles</taxon>
        <taxon>Ochrophyta</taxon>
        <taxon>Bolidophyceae</taxon>
        <taxon>Parmales</taxon>
        <taxon>Triparmaceae</taxon>
        <taxon>Tetraparma</taxon>
    </lineage>
</organism>
<dbReference type="InterPro" id="IPR052055">
    <property type="entry name" value="Hepadnavirus_pol/RT"/>
</dbReference>
<dbReference type="Proteomes" id="UP001165060">
    <property type="component" value="Unassembled WGS sequence"/>
</dbReference>
<dbReference type="PANTHER" id="PTHR33050">
    <property type="entry name" value="REVERSE TRANSCRIPTASE DOMAIN-CONTAINING PROTEIN"/>
    <property type="match status" value="1"/>
</dbReference>
<name>A0ABQ6MYD4_9STRA</name>
<accession>A0ABQ6MYD4</accession>
<feature type="compositionally biased region" description="Basic and acidic residues" evidence="1">
    <location>
        <begin position="624"/>
        <end position="639"/>
    </location>
</feature>
<gene>
    <name evidence="2" type="ORF">TeGR_g1434</name>
</gene>
<evidence type="ECO:0000256" key="1">
    <source>
        <dbReference type="SAM" id="MobiDB-lite"/>
    </source>
</evidence>
<keyword evidence="3" id="KW-1185">Reference proteome</keyword>